<organism evidence="1 2">
    <name type="scientific">Streptococcus gallolyticus</name>
    <dbReference type="NCBI Taxonomy" id="315405"/>
    <lineage>
        <taxon>Bacteria</taxon>
        <taxon>Bacillati</taxon>
        <taxon>Bacillota</taxon>
        <taxon>Bacilli</taxon>
        <taxon>Lactobacillales</taxon>
        <taxon>Streptococcaceae</taxon>
        <taxon>Streptococcus</taxon>
    </lineage>
</organism>
<dbReference type="Proteomes" id="UP000254510">
    <property type="component" value="Unassembled WGS sequence"/>
</dbReference>
<evidence type="ECO:0000313" key="1">
    <source>
        <dbReference type="EMBL" id="SUN60112.1"/>
    </source>
</evidence>
<gene>
    <name evidence="1" type="ORF">NCTC13767_01749</name>
</gene>
<proteinExistence type="predicted"/>
<accession>A0A380K4Y4</accession>
<name>A0A380K4Y4_9STRE</name>
<dbReference type="AlphaFoldDB" id="A0A380K4Y4"/>
<dbReference type="EMBL" id="UHFM01000006">
    <property type="protein sequence ID" value="SUN60112.1"/>
    <property type="molecule type" value="Genomic_DNA"/>
</dbReference>
<protein>
    <submittedName>
        <fullName evidence="1">Uncharacterized protein</fullName>
    </submittedName>
</protein>
<evidence type="ECO:0000313" key="2">
    <source>
        <dbReference type="Proteomes" id="UP000254510"/>
    </source>
</evidence>
<reference evidence="1 2" key="1">
    <citation type="submission" date="2018-06" db="EMBL/GenBank/DDBJ databases">
        <authorList>
            <consortium name="Pathogen Informatics"/>
            <person name="Doyle S."/>
        </authorList>
    </citation>
    <scope>NUCLEOTIDE SEQUENCE [LARGE SCALE GENOMIC DNA]</scope>
    <source>
        <strain evidence="1 2">NCTC13767</strain>
    </source>
</reference>
<sequence length="111" mass="13175">MKGIKLVDVDTSNASEEETGTCELCFGSMWCDNPVLVFENPYGDRVRIDGYFWSWGDYLELDIDNYLNFSDWLSKQDVDWNVLTDDEESYGYLADLVYRYREENENENEYE</sequence>